<dbReference type="Proteomes" id="UP000297777">
    <property type="component" value="Unassembled WGS sequence"/>
</dbReference>
<feature type="compositionally biased region" description="Basic and acidic residues" evidence="1">
    <location>
        <begin position="331"/>
        <end position="340"/>
    </location>
</feature>
<feature type="compositionally biased region" description="Basic and acidic residues" evidence="1">
    <location>
        <begin position="347"/>
        <end position="370"/>
    </location>
</feature>
<accession>A0A4Z1EV20</accession>
<gene>
    <name evidence="2" type="ORF">BTUL_0048g00690</name>
</gene>
<name>A0A4Z1EV20_9HELO</name>
<dbReference type="EMBL" id="PQXH01000048">
    <property type="protein sequence ID" value="TGO14828.1"/>
    <property type="molecule type" value="Genomic_DNA"/>
</dbReference>
<feature type="compositionally biased region" description="Polar residues" evidence="1">
    <location>
        <begin position="291"/>
        <end position="302"/>
    </location>
</feature>
<comment type="caution">
    <text evidence="2">The sequence shown here is derived from an EMBL/GenBank/DDBJ whole genome shotgun (WGS) entry which is preliminary data.</text>
</comment>
<dbReference type="OrthoDB" id="3530362at2759"/>
<protein>
    <submittedName>
        <fullName evidence="2">Uncharacterized protein</fullName>
    </submittedName>
</protein>
<feature type="compositionally biased region" description="Basic and acidic residues" evidence="1">
    <location>
        <begin position="261"/>
        <end position="289"/>
    </location>
</feature>
<sequence>MEPTIIQTSKVVVLDLGKHAIEPVLTEDGKLIKICAPFAFKLVHSAERVRDSVTNKVTMCTESDDHVWFYECLKEKPVQKREKKAPAIRYQDPEYISYYADMAHRPTSVRSNEIRIKETLGVLYSTDNKTSAKLKLFEACTKIRINRKNYTGYDSWISGFAKQALREDIFRLAHEIRGFNVDFKLPSSTDVIVDPTKGWLYDSKRKDHLLCCPVSGRPVLTGDDEFIWAYDLNKRKPKPTRTVSEPVNGSISVPKVLQKNPESKDSDGRQTEGKRREIKPPQGSSRDKLLSQLTSGEGTSSKGDSKARPLRQGGSGDKVPTQSSSRIIPPKRSDSSDKSSRVVPSKQSDHRDNLPKRSDTRKPSEKKCPDGKSTSKSGSTTIRPVSGRSQTFA</sequence>
<feature type="region of interest" description="Disordered" evidence="1">
    <location>
        <begin position="237"/>
        <end position="393"/>
    </location>
</feature>
<evidence type="ECO:0000256" key="1">
    <source>
        <dbReference type="SAM" id="MobiDB-lite"/>
    </source>
</evidence>
<feature type="compositionally biased region" description="Low complexity" evidence="1">
    <location>
        <begin position="371"/>
        <end position="381"/>
    </location>
</feature>
<evidence type="ECO:0000313" key="2">
    <source>
        <dbReference type="EMBL" id="TGO14828.1"/>
    </source>
</evidence>
<evidence type="ECO:0000313" key="3">
    <source>
        <dbReference type="Proteomes" id="UP000297777"/>
    </source>
</evidence>
<organism evidence="2 3">
    <name type="scientific">Botrytis tulipae</name>
    <dbReference type="NCBI Taxonomy" id="87230"/>
    <lineage>
        <taxon>Eukaryota</taxon>
        <taxon>Fungi</taxon>
        <taxon>Dikarya</taxon>
        <taxon>Ascomycota</taxon>
        <taxon>Pezizomycotina</taxon>
        <taxon>Leotiomycetes</taxon>
        <taxon>Helotiales</taxon>
        <taxon>Sclerotiniaceae</taxon>
        <taxon>Botrytis</taxon>
    </lineage>
</organism>
<keyword evidence="3" id="KW-1185">Reference proteome</keyword>
<dbReference type="AlphaFoldDB" id="A0A4Z1EV20"/>
<feature type="compositionally biased region" description="Polar residues" evidence="1">
    <location>
        <begin position="241"/>
        <end position="251"/>
    </location>
</feature>
<reference evidence="2 3" key="1">
    <citation type="submission" date="2017-12" db="EMBL/GenBank/DDBJ databases">
        <title>Comparative genomics of Botrytis spp.</title>
        <authorList>
            <person name="Valero-Jimenez C.A."/>
            <person name="Tapia P."/>
            <person name="Veloso J."/>
            <person name="Silva-Moreno E."/>
            <person name="Staats M."/>
            <person name="Valdes J.H."/>
            <person name="Van Kan J.A.L."/>
        </authorList>
    </citation>
    <scope>NUCLEOTIDE SEQUENCE [LARGE SCALE GENOMIC DNA]</scope>
    <source>
        <strain evidence="2 3">Bt9001</strain>
    </source>
</reference>
<proteinExistence type="predicted"/>